<reference evidence="8" key="1">
    <citation type="journal article" date="2014" name="Int. J. Syst. Evol. Microbiol.">
        <title>Complete genome of a new Firmicutes species belonging to the dominant human colonic microbiota ('Ruminococcus bicirculans') reveals two chromosomes and a selective capacity to utilize plant glucans.</title>
        <authorList>
            <consortium name="NISC Comparative Sequencing Program"/>
            <person name="Wegmann U."/>
            <person name="Louis P."/>
            <person name="Goesmann A."/>
            <person name="Henrissat B."/>
            <person name="Duncan S.H."/>
            <person name="Flint H.J."/>
        </authorList>
    </citation>
    <scope>NUCLEOTIDE SEQUENCE</scope>
    <source>
        <strain evidence="8">NBRC 108216</strain>
    </source>
</reference>
<evidence type="ECO:0000256" key="1">
    <source>
        <dbReference type="ARBA" id="ARBA00004442"/>
    </source>
</evidence>
<evidence type="ECO:0000256" key="4">
    <source>
        <dbReference type="RuleBase" id="RU003357"/>
    </source>
</evidence>
<dbReference type="InterPro" id="IPR000531">
    <property type="entry name" value="Beta-barrel_TonB"/>
</dbReference>
<keyword evidence="9" id="KW-1185">Reference proteome</keyword>
<protein>
    <recommendedName>
        <fullName evidence="10">TonB-dependent receptor</fullName>
    </recommendedName>
</protein>
<dbReference type="Pfam" id="PF07715">
    <property type="entry name" value="Plug"/>
    <property type="match status" value="1"/>
</dbReference>
<reference evidence="8" key="2">
    <citation type="submission" date="2023-01" db="EMBL/GenBank/DDBJ databases">
        <title>Draft genome sequence of Algimonas porphyrae strain NBRC 108216.</title>
        <authorList>
            <person name="Sun Q."/>
            <person name="Mori K."/>
        </authorList>
    </citation>
    <scope>NUCLEOTIDE SEQUENCE</scope>
    <source>
        <strain evidence="8">NBRC 108216</strain>
    </source>
</reference>
<feature type="signal peptide" evidence="5">
    <location>
        <begin position="1"/>
        <end position="28"/>
    </location>
</feature>
<organism evidence="8 9">
    <name type="scientific">Algimonas porphyrae</name>
    <dbReference type="NCBI Taxonomy" id="1128113"/>
    <lineage>
        <taxon>Bacteria</taxon>
        <taxon>Pseudomonadati</taxon>
        <taxon>Pseudomonadota</taxon>
        <taxon>Alphaproteobacteria</taxon>
        <taxon>Maricaulales</taxon>
        <taxon>Robiginitomaculaceae</taxon>
        <taxon>Algimonas</taxon>
    </lineage>
</organism>
<dbReference type="InterPro" id="IPR036942">
    <property type="entry name" value="Beta-barrel_TonB_sf"/>
</dbReference>
<feature type="domain" description="TonB-dependent receptor plug" evidence="7">
    <location>
        <begin position="105"/>
        <end position="188"/>
    </location>
</feature>
<dbReference type="PANTHER" id="PTHR47234:SF2">
    <property type="entry name" value="TONB-DEPENDENT RECEPTOR"/>
    <property type="match status" value="1"/>
</dbReference>
<dbReference type="InterPro" id="IPR037066">
    <property type="entry name" value="Plug_dom_sf"/>
</dbReference>
<dbReference type="Pfam" id="PF00593">
    <property type="entry name" value="TonB_dep_Rec_b-barrel"/>
    <property type="match status" value="1"/>
</dbReference>
<keyword evidence="5" id="KW-0732">Signal</keyword>
<dbReference type="RefSeq" id="WP_284369207.1">
    <property type="nucleotide sequence ID" value="NZ_BSNJ01000001.1"/>
</dbReference>
<evidence type="ECO:0000259" key="6">
    <source>
        <dbReference type="Pfam" id="PF00593"/>
    </source>
</evidence>
<dbReference type="Gene3D" id="2.40.170.20">
    <property type="entry name" value="TonB-dependent receptor, beta-barrel domain"/>
    <property type="match status" value="1"/>
</dbReference>
<evidence type="ECO:0000256" key="3">
    <source>
        <dbReference type="ARBA" id="ARBA00023237"/>
    </source>
</evidence>
<name>A0ABQ5UW12_9PROT</name>
<keyword evidence="4" id="KW-0798">TonB box</keyword>
<dbReference type="PANTHER" id="PTHR47234">
    <property type="match status" value="1"/>
</dbReference>
<evidence type="ECO:0000313" key="9">
    <source>
        <dbReference type="Proteomes" id="UP001161390"/>
    </source>
</evidence>
<evidence type="ECO:0000256" key="2">
    <source>
        <dbReference type="ARBA" id="ARBA00023136"/>
    </source>
</evidence>
<comment type="caution">
    <text evidence="8">The sequence shown here is derived from an EMBL/GenBank/DDBJ whole genome shotgun (WGS) entry which is preliminary data.</text>
</comment>
<evidence type="ECO:0000256" key="5">
    <source>
        <dbReference type="SAM" id="SignalP"/>
    </source>
</evidence>
<dbReference type="SUPFAM" id="SSF56935">
    <property type="entry name" value="Porins"/>
    <property type="match status" value="1"/>
</dbReference>
<keyword evidence="2 4" id="KW-0472">Membrane</keyword>
<dbReference type="EMBL" id="BSNJ01000001">
    <property type="protein sequence ID" value="GLQ19458.1"/>
    <property type="molecule type" value="Genomic_DNA"/>
</dbReference>
<sequence length="1142" mass="124457">MSILDKARLLQTSVLTSALIGFSGMAYAQVTPEAVDEDEEIVEILGEEAAEAADEDELVVTGSRIRRSEFSSISPLQIVDFSEQRDLGIIDPVTILQTTEVANGTQIDATFSGFVLDNGPGSETIDIRGLGADRTLVLINGRRMAPSGVEGAPSQTSINLLPGSLIERADILLEGASSVYGSDAVAGVVNVILKKDFEGFDFVATYNPAEQSGGQDYNIAGSWGMNTDRGFIGVGAEYDFRDSIKLVDRDYLAGCDRHYEIDENGNIRTENIRDRIRYQEWFGGTFQGADEGECKASRIAGRTVELSGTFGSIYFVPGQSNTGIPNFNDQTLGGVPVDADGDGVQDFGFSQFALNGADPNQDLLPQQERYNLMAYGEYTLDGEANITPFFEVLYSRVESISDSGTFQLFPVVGADNPFNPCGVNGSDCGSNAFNFDQAFIDRWNTYYRDRDPNRDGDESDARICATFAGGLFDNANCTPFIFGNGPNDFVGPVNTQPVIGINGDRTTTDVVIENTRLVGGIRGDIPALNYGTLSDWTFELSGTHSISQGTSVRPGIRQDRLNFALGNNLVTNQPIPGLAPCTAAPGTTVDPVVSNGCVPVNLFAPEVFAGVAGDFATQAERDYLFDTRDFETEYTQTILNGYITGSLYELPAGKVGAVLGLEYRKDKIESIPDDIARDGLFFGFFSDGGAVGERWTKEAFAEIDIPLIADQPIFKQWDLNVSGRVVEDEFYGLAGTYAFKTGWRPFESLLLKASYGTSYRSPNLRENFLAPQTGFLTLFDPCVVPVNAQVTDLNDPNGPPVYDPSLDDREADTLNRCRADGLDPTSLGLGGGTNFSTEVATTGTLSLDPERSVSKTIGFSFEQPWFEDFGLNIGASYYDVFVEQSVVTAGAQFAINDCYTNDRTGRSPFCDQIIRDRLTPDNPNGDNLFELVNQIFLNQDEDTVRGIDFNLRFDKDFTMFDRNFEYTANLSANHIIEVSQLFVNDDGTEVPDTDQGEFGFADWAGNLIHTLRYNDFSFTWGTRYISDVNQDVDGLDTFGNAFGQDTDGDGNADVSETCGGPAVGDVNCRDVGFADDYFVHNAGISYNNEDQNWGVTFSVSNIFAEDPPKADSSEVTTSGNAVLGNGYDFEGRKFFIQLRKGF</sequence>
<dbReference type="InterPro" id="IPR012910">
    <property type="entry name" value="Plug_dom"/>
</dbReference>
<feature type="chain" id="PRO_5045827678" description="TonB-dependent receptor" evidence="5">
    <location>
        <begin position="29"/>
        <end position="1142"/>
    </location>
</feature>
<keyword evidence="3" id="KW-0998">Cell outer membrane</keyword>
<proteinExistence type="inferred from homology"/>
<evidence type="ECO:0008006" key="10">
    <source>
        <dbReference type="Google" id="ProtNLM"/>
    </source>
</evidence>
<dbReference type="Gene3D" id="2.170.130.10">
    <property type="entry name" value="TonB-dependent receptor, plug domain"/>
    <property type="match status" value="1"/>
</dbReference>
<feature type="domain" description="TonB-dependent receptor-like beta-barrel" evidence="6">
    <location>
        <begin position="572"/>
        <end position="1102"/>
    </location>
</feature>
<evidence type="ECO:0000313" key="8">
    <source>
        <dbReference type="EMBL" id="GLQ19458.1"/>
    </source>
</evidence>
<gene>
    <name evidence="8" type="ORF">GCM10007854_04130</name>
</gene>
<evidence type="ECO:0000259" key="7">
    <source>
        <dbReference type="Pfam" id="PF07715"/>
    </source>
</evidence>
<comment type="similarity">
    <text evidence="4">Belongs to the TonB-dependent receptor family.</text>
</comment>
<dbReference type="Proteomes" id="UP001161390">
    <property type="component" value="Unassembled WGS sequence"/>
</dbReference>
<comment type="subcellular location">
    <subcellularLocation>
        <location evidence="1 4">Cell outer membrane</location>
    </subcellularLocation>
</comment>
<accession>A0ABQ5UW12</accession>